<protein>
    <recommendedName>
        <fullName evidence="2">N-acetyltransferase domain-containing protein</fullName>
    </recommendedName>
</protein>
<evidence type="ECO:0000313" key="4">
    <source>
        <dbReference type="Proteomes" id="UP000281468"/>
    </source>
</evidence>
<dbReference type="Gene3D" id="3.40.630.30">
    <property type="match status" value="1"/>
</dbReference>
<evidence type="ECO:0000313" key="3">
    <source>
        <dbReference type="EMBL" id="RMY67599.1"/>
    </source>
</evidence>
<dbReference type="EMBL" id="QWIQ01001264">
    <property type="protein sequence ID" value="RMY67599.1"/>
    <property type="molecule type" value="Genomic_DNA"/>
</dbReference>
<accession>A0A3M7DTB9</accession>
<reference evidence="3 4" key="1">
    <citation type="journal article" date="2018" name="BMC Genomics">
        <title>Genomic evidence for intraspecific hybridization in a clonal and extremely halotolerant yeast.</title>
        <authorList>
            <person name="Gostincar C."/>
            <person name="Stajich J.E."/>
            <person name="Zupancic J."/>
            <person name="Zalar P."/>
            <person name="Gunde-Cimerman N."/>
        </authorList>
    </citation>
    <scope>NUCLEOTIDE SEQUENCE [LARGE SCALE GENOMIC DNA]</scope>
    <source>
        <strain evidence="3 4">EXF-171</strain>
    </source>
</reference>
<dbReference type="PROSITE" id="PS51186">
    <property type="entry name" value="GNAT"/>
    <property type="match status" value="1"/>
</dbReference>
<dbReference type="VEuPathDB" id="FungiDB:BTJ68_12416"/>
<feature type="region of interest" description="Disordered" evidence="1">
    <location>
        <begin position="23"/>
        <end position="44"/>
    </location>
</feature>
<feature type="compositionally biased region" description="Polar residues" evidence="1">
    <location>
        <begin position="23"/>
        <end position="39"/>
    </location>
</feature>
<evidence type="ECO:0000256" key="1">
    <source>
        <dbReference type="SAM" id="MobiDB-lite"/>
    </source>
</evidence>
<dbReference type="InterPro" id="IPR016181">
    <property type="entry name" value="Acyl_CoA_acyltransferase"/>
</dbReference>
<organism evidence="3 4">
    <name type="scientific">Hortaea werneckii</name>
    <name type="common">Black yeast</name>
    <name type="synonym">Cladosporium werneckii</name>
    <dbReference type="NCBI Taxonomy" id="91943"/>
    <lineage>
        <taxon>Eukaryota</taxon>
        <taxon>Fungi</taxon>
        <taxon>Dikarya</taxon>
        <taxon>Ascomycota</taxon>
        <taxon>Pezizomycotina</taxon>
        <taxon>Dothideomycetes</taxon>
        <taxon>Dothideomycetidae</taxon>
        <taxon>Mycosphaerellales</taxon>
        <taxon>Teratosphaeriaceae</taxon>
        <taxon>Hortaea</taxon>
    </lineage>
</organism>
<feature type="domain" description="N-acetyltransferase" evidence="2">
    <location>
        <begin position="166"/>
        <end position="295"/>
    </location>
</feature>
<sequence>MESVIAAATTTHPMEPAMNVATATHTKGTSPPHATSNPSKHTKLPKFDRVDSAIGLVANDTIPPTPAAAAAATSTTPLQTKDTGVRILQLHEWKAASLSLAEAFAEDPTSLYFLNTPDTIHWNPSQKWHLHLRMMEYITYAHLLQGLVLSSGPNYASIALWMPPGKNLDSLLTTLRSGLWRLKYQLSAEGQKRFFTEFLPLLHRTKTQVLGSPQADAASYYLVYLGTRPGARGHGFARQTVEYVTARADREGRRCYLESSLGANREIYRKWGFTVRKKVFLKRDRVLVELEIMVREPVVIVGRELDVERIGM</sequence>
<dbReference type="SUPFAM" id="SSF55729">
    <property type="entry name" value="Acyl-CoA N-acyltransferases (Nat)"/>
    <property type="match status" value="1"/>
</dbReference>
<dbReference type="PANTHER" id="PTHR42791:SF1">
    <property type="entry name" value="N-ACETYLTRANSFERASE DOMAIN-CONTAINING PROTEIN"/>
    <property type="match status" value="1"/>
</dbReference>
<comment type="caution">
    <text evidence="3">The sequence shown here is derived from an EMBL/GenBank/DDBJ whole genome shotgun (WGS) entry which is preliminary data.</text>
</comment>
<dbReference type="Proteomes" id="UP000281468">
    <property type="component" value="Unassembled WGS sequence"/>
</dbReference>
<dbReference type="GO" id="GO:0016747">
    <property type="term" value="F:acyltransferase activity, transferring groups other than amino-acyl groups"/>
    <property type="evidence" value="ECO:0007669"/>
    <property type="project" value="InterPro"/>
</dbReference>
<dbReference type="InterPro" id="IPR052523">
    <property type="entry name" value="Trichothecene_AcTrans"/>
</dbReference>
<dbReference type="AlphaFoldDB" id="A0A3M7DTB9"/>
<evidence type="ECO:0000259" key="2">
    <source>
        <dbReference type="PROSITE" id="PS51186"/>
    </source>
</evidence>
<dbReference type="PANTHER" id="PTHR42791">
    <property type="entry name" value="GNAT FAMILY ACETYLTRANSFERASE"/>
    <property type="match status" value="1"/>
</dbReference>
<proteinExistence type="predicted"/>
<dbReference type="InterPro" id="IPR000182">
    <property type="entry name" value="GNAT_dom"/>
</dbReference>
<gene>
    <name evidence="3" type="ORF">D0862_15067</name>
</gene>
<name>A0A3M7DTB9_HORWE</name>